<evidence type="ECO:0000313" key="2">
    <source>
        <dbReference type="Proteomes" id="UP000198806"/>
    </source>
</evidence>
<sequence length="297" mass="34545">MQRYVVQSLELHLFFSRIMKEHSLFLQGGFVQKDEDFIKAADFFRNGFENLLREVVILSDGIVRCPVLESGEVVTEFTCSAEKHTEKLTGIPIDTKITLLEEKLRCDKDVRITPNIAGQVRKINREAIKLLNGLIKLKEDIICRVLKCEMFTFNYPLLIEHILREAKLYRSFVVALEHGKDIDNRDIRDDELFWNQIMMEHSLFIRGLLDPTENKLIKTSNEFAIDFEELLEEARCATDETIESITDETIKKTKELRDFKATGTKGIDNCEIRSIILPLLADHVLREANHYLRLLRC</sequence>
<name>A0A1I5HWS0_9FIRM</name>
<dbReference type="SUPFAM" id="SSF158430">
    <property type="entry name" value="Bacillus cereus metalloprotein-like"/>
    <property type="match status" value="2"/>
</dbReference>
<dbReference type="Proteomes" id="UP000198806">
    <property type="component" value="Unassembled WGS sequence"/>
</dbReference>
<dbReference type="EMBL" id="FOWD01000036">
    <property type="protein sequence ID" value="SFO52735.1"/>
    <property type="molecule type" value="Genomic_DNA"/>
</dbReference>
<dbReference type="STRING" id="1527.SAMN04489757_13615"/>
<proteinExistence type="predicted"/>
<dbReference type="InterPro" id="IPR021328">
    <property type="entry name" value="CotB-like"/>
</dbReference>
<dbReference type="OrthoDB" id="1633927at2"/>
<dbReference type="Pfam" id="PF11155">
    <property type="entry name" value="DUF2935"/>
    <property type="match status" value="2"/>
</dbReference>
<protein>
    <recommendedName>
        <fullName evidence="3">DUF2935 domain-containing protein</fullName>
    </recommendedName>
</protein>
<accession>A0A1I5HWS0</accession>
<dbReference type="AlphaFoldDB" id="A0A1I5HWS0"/>
<dbReference type="Gene3D" id="1.20.1260.120">
    <property type="entry name" value="Protein of unknown function DUF2935"/>
    <property type="match status" value="1"/>
</dbReference>
<dbReference type="RefSeq" id="WP_091687898.1">
    <property type="nucleotide sequence ID" value="NZ_BAABFM010000061.1"/>
</dbReference>
<keyword evidence="2" id="KW-1185">Reference proteome</keyword>
<reference evidence="1 2" key="1">
    <citation type="submission" date="2016-10" db="EMBL/GenBank/DDBJ databases">
        <authorList>
            <person name="de Groot N.N."/>
        </authorList>
    </citation>
    <scope>NUCLEOTIDE SEQUENCE [LARGE SCALE GENOMIC DNA]</scope>
    <source>
        <strain evidence="1 2">DSM 1283</strain>
    </source>
</reference>
<evidence type="ECO:0000313" key="1">
    <source>
        <dbReference type="EMBL" id="SFO52735.1"/>
    </source>
</evidence>
<evidence type="ECO:0008006" key="3">
    <source>
        <dbReference type="Google" id="ProtNLM"/>
    </source>
</evidence>
<organism evidence="1 2">
    <name type="scientific">Anaerocolumna aminovalerica</name>
    <dbReference type="NCBI Taxonomy" id="1527"/>
    <lineage>
        <taxon>Bacteria</taxon>
        <taxon>Bacillati</taxon>
        <taxon>Bacillota</taxon>
        <taxon>Clostridia</taxon>
        <taxon>Lachnospirales</taxon>
        <taxon>Lachnospiraceae</taxon>
        <taxon>Anaerocolumna</taxon>
    </lineage>
</organism>
<gene>
    <name evidence="1" type="ORF">SAMN04489757_13615</name>
</gene>